<dbReference type="SMART" id="SM00448">
    <property type="entry name" value="REC"/>
    <property type="match status" value="1"/>
</dbReference>
<dbReference type="Gene3D" id="3.30.450.20">
    <property type="entry name" value="PAS domain"/>
    <property type="match status" value="2"/>
</dbReference>
<dbReference type="InterPro" id="IPR005467">
    <property type="entry name" value="His_kinase_dom"/>
</dbReference>
<dbReference type="InterPro" id="IPR035965">
    <property type="entry name" value="PAS-like_dom_sf"/>
</dbReference>
<evidence type="ECO:0000256" key="10">
    <source>
        <dbReference type="ARBA" id="ARBA00068150"/>
    </source>
</evidence>
<dbReference type="CDD" id="cd17546">
    <property type="entry name" value="REC_hyHK_CKI1_RcsC-like"/>
    <property type="match status" value="1"/>
</dbReference>
<feature type="domain" description="PAC" evidence="15">
    <location>
        <begin position="105"/>
        <end position="155"/>
    </location>
</feature>
<dbReference type="Pfam" id="PF00512">
    <property type="entry name" value="HisKA"/>
    <property type="match status" value="1"/>
</dbReference>
<dbReference type="SUPFAM" id="SSF55874">
    <property type="entry name" value="ATPase domain of HSP90 chaperone/DNA topoisomerase II/histidine kinase"/>
    <property type="match status" value="1"/>
</dbReference>
<dbReference type="PANTHER" id="PTHR45339:SF1">
    <property type="entry name" value="HYBRID SIGNAL TRANSDUCTION HISTIDINE KINASE J"/>
    <property type="match status" value="1"/>
</dbReference>
<dbReference type="SUPFAM" id="SSF55785">
    <property type="entry name" value="PYP-like sensor domain (PAS domain)"/>
    <property type="match status" value="2"/>
</dbReference>
<keyword evidence="3 11" id="KW-0597">Phosphoprotein</keyword>
<dbReference type="PROSITE" id="PS50113">
    <property type="entry name" value="PAC"/>
    <property type="match status" value="2"/>
</dbReference>
<dbReference type="InterPro" id="IPR013656">
    <property type="entry name" value="PAS_4"/>
</dbReference>
<dbReference type="SMART" id="SM00091">
    <property type="entry name" value="PAS"/>
    <property type="match status" value="2"/>
</dbReference>
<organism evidence="16 17">
    <name type="scientific">Desulfobotulus mexicanus</name>
    <dbReference type="NCBI Taxonomy" id="2586642"/>
    <lineage>
        <taxon>Bacteria</taxon>
        <taxon>Pseudomonadati</taxon>
        <taxon>Thermodesulfobacteriota</taxon>
        <taxon>Desulfobacteria</taxon>
        <taxon>Desulfobacterales</taxon>
        <taxon>Desulfobacteraceae</taxon>
        <taxon>Desulfobotulus</taxon>
    </lineage>
</organism>
<evidence type="ECO:0000259" key="13">
    <source>
        <dbReference type="PROSITE" id="PS50110"/>
    </source>
</evidence>
<dbReference type="InterPro" id="IPR001610">
    <property type="entry name" value="PAC"/>
</dbReference>
<dbReference type="Gene3D" id="1.10.287.130">
    <property type="match status" value="1"/>
</dbReference>
<feature type="domain" description="Histidine kinase" evidence="12">
    <location>
        <begin position="307"/>
        <end position="528"/>
    </location>
</feature>
<comment type="subunit">
    <text evidence="9">At low DSF concentrations, interacts with RpfF.</text>
</comment>
<dbReference type="InterPro" id="IPR011006">
    <property type="entry name" value="CheY-like_superfamily"/>
</dbReference>
<dbReference type="SMART" id="SM00387">
    <property type="entry name" value="HATPase_c"/>
    <property type="match status" value="1"/>
</dbReference>
<dbReference type="GO" id="GO:0000155">
    <property type="term" value="F:phosphorelay sensor kinase activity"/>
    <property type="evidence" value="ECO:0007669"/>
    <property type="project" value="InterPro"/>
</dbReference>
<dbReference type="GO" id="GO:0005524">
    <property type="term" value="F:ATP binding"/>
    <property type="evidence" value="ECO:0007669"/>
    <property type="project" value="UniProtKB-KW"/>
</dbReference>
<dbReference type="SMART" id="SM00086">
    <property type="entry name" value="PAC"/>
    <property type="match status" value="2"/>
</dbReference>
<comment type="caution">
    <text evidence="16">The sequence shown here is derived from an EMBL/GenBank/DDBJ whole genome shotgun (WGS) entry which is preliminary data.</text>
</comment>
<dbReference type="Gene3D" id="3.30.565.10">
    <property type="entry name" value="Histidine kinase-like ATPase, C-terminal domain"/>
    <property type="match status" value="1"/>
</dbReference>
<keyword evidence="5" id="KW-0547">Nucleotide-binding</keyword>
<dbReference type="Pfam" id="PF00072">
    <property type="entry name" value="Response_reg"/>
    <property type="match status" value="1"/>
</dbReference>
<evidence type="ECO:0000256" key="9">
    <source>
        <dbReference type="ARBA" id="ARBA00064003"/>
    </source>
</evidence>
<evidence type="ECO:0000256" key="2">
    <source>
        <dbReference type="ARBA" id="ARBA00012438"/>
    </source>
</evidence>
<accession>A0A5S5ME61</accession>
<dbReference type="InterPro" id="IPR003661">
    <property type="entry name" value="HisK_dim/P_dom"/>
</dbReference>
<dbReference type="InterPro" id="IPR003594">
    <property type="entry name" value="HATPase_dom"/>
</dbReference>
<evidence type="ECO:0000256" key="11">
    <source>
        <dbReference type="PROSITE-ProRule" id="PRU00169"/>
    </source>
</evidence>
<reference evidence="16 17" key="1">
    <citation type="submission" date="2019-06" db="EMBL/GenBank/DDBJ databases">
        <title>Desulfobotulus mexicanus sp. nov., a novel sulfate-reducing bacterium isolated from the sediment of an alkaline crater lake in Mexico.</title>
        <authorList>
            <person name="Hirschler-Rea A."/>
        </authorList>
    </citation>
    <scope>NUCLEOTIDE SEQUENCE [LARGE SCALE GENOMIC DNA]</scope>
    <source>
        <strain evidence="16 17">PAR22N</strain>
    </source>
</reference>
<evidence type="ECO:0000256" key="8">
    <source>
        <dbReference type="ARBA" id="ARBA00023012"/>
    </source>
</evidence>
<dbReference type="PROSITE" id="PS50110">
    <property type="entry name" value="RESPONSE_REGULATORY"/>
    <property type="match status" value="1"/>
</dbReference>
<evidence type="ECO:0000256" key="6">
    <source>
        <dbReference type="ARBA" id="ARBA00022777"/>
    </source>
</evidence>
<dbReference type="FunFam" id="1.10.287.130:FF:000002">
    <property type="entry name" value="Two-component osmosensing histidine kinase"/>
    <property type="match status" value="1"/>
</dbReference>
<dbReference type="CDD" id="cd00130">
    <property type="entry name" value="PAS"/>
    <property type="match status" value="2"/>
</dbReference>
<evidence type="ECO:0000259" key="14">
    <source>
        <dbReference type="PROSITE" id="PS50112"/>
    </source>
</evidence>
<dbReference type="FunFam" id="3.30.565.10:FF:000010">
    <property type="entry name" value="Sensor histidine kinase RcsC"/>
    <property type="match status" value="1"/>
</dbReference>
<protein>
    <recommendedName>
        <fullName evidence="10">Sensory/regulatory protein RpfC</fullName>
        <ecNumber evidence="2">2.7.13.3</ecNumber>
    </recommendedName>
</protein>
<dbReference type="PRINTS" id="PR00344">
    <property type="entry name" value="BCTRLSENSOR"/>
</dbReference>
<dbReference type="InterPro" id="IPR001789">
    <property type="entry name" value="Sig_transdc_resp-reg_receiver"/>
</dbReference>
<evidence type="ECO:0000259" key="12">
    <source>
        <dbReference type="PROSITE" id="PS50109"/>
    </source>
</evidence>
<dbReference type="SUPFAM" id="SSF52172">
    <property type="entry name" value="CheY-like"/>
    <property type="match status" value="1"/>
</dbReference>
<feature type="domain" description="Response regulatory" evidence="13">
    <location>
        <begin position="555"/>
        <end position="685"/>
    </location>
</feature>
<dbReference type="Proteomes" id="UP000321899">
    <property type="component" value="Unassembled WGS sequence"/>
</dbReference>
<dbReference type="PROSITE" id="PS50112">
    <property type="entry name" value="PAS"/>
    <property type="match status" value="1"/>
</dbReference>
<dbReference type="InterPro" id="IPR013655">
    <property type="entry name" value="PAS_fold_3"/>
</dbReference>
<name>A0A5S5ME61_9BACT</name>
<dbReference type="EC" id="2.7.13.3" evidence="2"/>
<dbReference type="InterPro" id="IPR036890">
    <property type="entry name" value="HATPase_C_sf"/>
</dbReference>
<dbReference type="Pfam" id="PF08447">
    <property type="entry name" value="PAS_3"/>
    <property type="match status" value="1"/>
</dbReference>
<proteinExistence type="predicted"/>
<feature type="modified residue" description="4-aspartylphosphate" evidence="11">
    <location>
        <position position="604"/>
    </location>
</feature>
<evidence type="ECO:0000256" key="5">
    <source>
        <dbReference type="ARBA" id="ARBA00022741"/>
    </source>
</evidence>
<sequence length="689" mass="77287">MRAFLKKLNFFQKFRELKQTEAKALAQQEQLQGIADHMPGVLFRFDALHSGKYEIPYMSEGATALLEICCHSPSFFTDLLAGVHPEDRESFLISIENAVRRVCPWHFEGRYVRPSGGTLWFSGASSPRVYPDRTVFHGIMLDITERRQTEDQLKKSEYHYRILAENVIDVIWACDLNLNMTYASPSVYLQQGYTPEEILKVGAQDRFPLRSLEILQKIQAEEMEKEKDPQSAKNRTIRIEVEAYKKDGSIYWAEFVLTFMRDEKGNAIGYQGVTRDITERKRTEEDLMLAKEQAEAAAHAKGEFLANMSHEIRTPMNGVLGMTGLLLDTELDETQSRYARTIESSARSLLGILNDILDFSKIKAGKLELEIIDFNLESLLKDFSDSITLRAQKKGLEFLYGIDLDVPFLLKGDPGRLRQILTNLAGNAVKFTEKGEVVIRVSLEKREGDGVWLRFKVQDTGMGIAEDKLSLLFEKFSQADASITRRFGGTGLGLAISRQLAGMMDGEMGVESLEGSGSTFWFTARFGLVEEESRIQSQARAKQNTLADLPLFSGRVLVTEDDVTNQAVAMGILKKLGLRADVAANGLEAIHALKTLPYDLVLMDVMMPEMDGIEATRCIRGMEAEGKDLYGETSCSKRKGRIPIIAMTAGAMERDRARCLNAGMDGYIPKPVEPEELARVFGEWLASPA</sequence>
<dbReference type="Pfam" id="PF02518">
    <property type="entry name" value="HATPase_c"/>
    <property type="match status" value="1"/>
</dbReference>
<dbReference type="SMART" id="SM00388">
    <property type="entry name" value="HisKA"/>
    <property type="match status" value="1"/>
</dbReference>
<keyword evidence="8" id="KW-0902">Two-component regulatory system</keyword>
<evidence type="ECO:0000313" key="17">
    <source>
        <dbReference type="Proteomes" id="UP000321899"/>
    </source>
</evidence>
<dbReference type="InterPro" id="IPR000014">
    <property type="entry name" value="PAS"/>
</dbReference>
<gene>
    <name evidence="16" type="ORF">FIM25_12040</name>
</gene>
<evidence type="ECO:0000256" key="3">
    <source>
        <dbReference type="ARBA" id="ARBA00022553"/>
    </source>
</evidence>
<feature type="domain" description="PAS" evidence="14">
    <location>
        <begin position="156"/>
        <end position="199"/>
    </location>
</feature>
<dbReference type="CDD" id="cd00082">
    <property type="entry name" value="HisKA"/>
    <property type="match status" value="1"/>
</dbReference>
<evidence type="ECO:0000256" key="4">
    <source>
        <dbReference type="ARBA" id="ARBA00022679"/>
    </source>
</evidence>
<dbReference type="Pfam" id="PF08448">
    <property type="entry name" value="PAS_4"/>
    <property type="match status" value="1"/>
</dbReference>
<keyword evidence="17" id="KW-1185">Reference proteome</keyword>
<evidence type="ECO:0000313" key="16">
    <source>
        <dbReference type="EMBL" id="TYT74011.1"/>
    </source>
</evidence>
<dbReference type="NCBIfam" id="TIGR00229">
    <property type="entry name" value="sensory_box"/>
    <property type="match status" value="2"/>
</dbReference>
<dbReference type="PANTHER" id="PTHR45339">
    <property type="entry name" value="HYBRID SIGNAL TRANSDUCTION HISTIDINE KINASE J"/>
    <property type="match status" value="1"/>
</dbReference>
<dbReference type="InterPro" id="IPR000700">
    <property type="entry name" value="PAS-assoc_C"/>
</dbReference>
<feature type="domain" description="PAC" evidence="15">
    <location>
        <begin position="237"/>
        <end position="289"/>
    </location>
</feature>
<dbReference type="EMBL" id="VDMB01000016">
    <property type="protein sequence ID" value="TYT74011.1"/>
    <property type="molecule type" value="Genomic_DNA"/>
</dbReference>
<keyword evidence="4" id="KW-0808">Transferase</keyword>
<dbReference type="OrthoDB" id="9810730at2"/>
<keyword evidence="7" id="KW-0067">ATP-binding</keyword>
<dbReference type="Gene3D" id="3.40.50.2300">
    <property type="match status" value="1"/>
</dbReference>
<dbReference type="AlphaFoldDB" id="A0A5S5ME61"/>
<dbReference type="InterPro" id="IPR004358">
    <property type="entry name" value="Sig_transdc_His_kin-like_C"/>
</dbReference>
<keyword evidence="6" id="KW-0418">Kinase</keyword>
<evidence type="ECO:0000256" key="7">
    <source>
        <dbReference type="ARBA" id="ARBA00022840"/>
    </source>
</evidence>
<dbReference type="InterPro" id="IPR036097">
    <property type="entry name" value="HisK_dim/P_sf"/>
</dbReference>
<dbReference type="CDD" id="cd16922">
    <property type="entry name" value="HATPase_EvgS-ArcB-TorS-like"/>
    <property type="match status" value="1"/>
</dbReference>
<evidence type="ECO:0000256" key="1">
    <source>
        <dbReference type="ARBA" id="ARBA00000085"/>
    </source>
</evidence>
<dbReference type="SUPFAM" id="SSF47384">
    <property type="entry name" value="Homodimeric domain of signal transducing histidine kinase"/>
    <property type="match status" value="1"/>
</dbReference>
<comment type="catalytic activity">
    <reaction evidence="1">
        <text>ATP + protein L-histidine = ADP + protein N-phospho-L-histidine.</text>
        <dbReference type="EC" id="2.7.13.3"/>
    </reaction>
</comment>
<evidence type="ECO:0000259" key="15">
    <source>
        <dbReference type="PROSITE" id="PS50113"/>
    </source>
</evidence>
<dbReference type="PROSITE" id="PS50109">
    <property type="entry name" value="HIS_KIN"/>
    <property type="match status" value="1"/>
</dbReference>